<dbReference type="Proteomes" id="UP000735874">
    <property type="component" value="Unassembled WGS sequence"/>
</dbReference>
<reference evidence="5" key="1">
    <citation type="submission" date="2018-05" db="EMBL/GenBank/DDBJ databases">
        <title>Effector identification in a new, highly contiguous assembly of the strawberry crown rot pathogen Phytophthora cactorum.</title>
        <authorList>
            <person name="Armitage A.D."/>
            <person name="Nellist C.F."/>
            <person name="Bates H."/>
            <person name="Vickerstaff R.J."/>
            <person name="Harrison R.J."/>
        </authorList>
    </citation>
    <scope>NUCLEOTIDE SEQUENCE</scope>
    <source>
        <strain evidence="1">15-7</strain>
        <strain evidence="2">4032</strain>
        <strain evidence="3">4040</strain>
        <strain evidence="4">P415</strain>
        <strain evidence="5">P421</strain>
    </source>
</reference>
<accession>A0A8T1HM44</accession>
<dbReference type="AlphaFoldDB" id="A0A8T1HM44"/>
<evidence type="ECO:0000313" key="3">
    <source>
        <dbReference type="EMBL" id="KAG2936216.1"/>
    </source>
</evidence>
<evidence type="ECO:0000313" key="5">
    <source>
        <dbReference type="EMBL" id="KAG3213026.1"/>
    </source>
</evidence>
<dbReference type="Proteomes" id="UP000774804">
    <property type="component" value="Unassembled WGS sequence"/>
</dbReference>
<dbReference type="EMBL" id="RCMI01000332">
    <property type="protein sequence ID" value="KAG2916750.1"/>
    <property type="molecule type" value="Genomic_DNA"/>
</dbReference>
<proteinExistence type="predicted"/>
<name>A0A8T1HM44_9STRA</name>
<evidence type="ECO:0000313" key="4">
    <source>
        <dbReference type="EMBL" id="KAG2974299.1"/>
    </source>
</evidence>
<dbReference type="Proteomes" id="UP000736787">
    <property type="component" value="Unassembled WGS sequence"/>
</dbReference>
<dbReference type="EMBL" id="RCMK01000328">
    <property type="protein sequence ID" value="KAG2936216.1"/>
    <property type="molecule type" value="Genomic_DNA"/>
</dbReference>
<evidence type="ECO:0000313" key="2">
    <source>
        <dbReference type="EMBL" id="KAG2916750.1"/>
    </source>
</evidence>
<dbReference type="EMBL" id="RCML01000538">
    <property type="protein sequence ID" value="KAG2974299.1"/>
    <property type="molecule type" value="Genomic_DNA"/>
</dbReference>
<dbReference type="EMBL" id="RCMG01000356">
    <property type="protein sequence ID" value="KAG2855878.1"/>
    <property type="molecule type" value="Genomic_DNA"/>
</dbReference>
<evidence type="ECO:0000313" key="6">
    <source>
        <dbReference type="Proteomes" id="UP000760860"/>
    </source>
</evidence>
<evidence type="ECO:0000313" key="1">
    <source>
        <dbReference type="EMBL" id="KAG2855878.1"/>
    </source>
</evidence>
<protein>
    <submittedName>
        <fullName evidence="5">Uncharacterized protein</fullName>
    </submittedName>
</protein>
<dbReference type="Proteomes" id="UP000697107">
    <property type="component" value="Unassembled WGS sequence"/>
</dbReference>
<sequence length="121" mass="13790">MLVIYVRPLIFNYDPLSHTFCCVFSRVAPPYNRNARPASTPLLHRTAHRIDQASSLPHLLSRSQQVPGNVPCAALLPKKLLDLNEVLSCTERARYVYKLCCDDVCQVLLRKRMIMMKHAGL</sequence>
<organism evidence="5 6">
    <name type="scientific">Phytophthora cactorum</name>
    <dbReference type="NCBI Taxonomy" id="29920"/>
    <lineage>
        <taxon>Eukaryota</taxon>
        <taxon>Sar</taxon>
        <taxon>Stramenopiles</taxon>
        <taxon>Oomycota</taxon>
        <taxon>Peronosporomycetes</taxon>
        <taxon>Peronosporales</taxon>
        <taxon>Peronosporaceae</taxon>
        <taxon>Phytophthora</taxon>
    </lineage>
</organism>
<gene>
    <name evidence="1" type="ORF">PC113_g12057</name>
    <name evidence="2" type="ORF">PC115_g10914</name>
    <name evidence="3" type="ORF">PC117_g12152</name>
    <name evidence="4" type="ORF">PC118_g14610</name>
    <name evidence="5" type="ORF">PC129_g16031</name>
</gene>
<dbReference type="EMBL" id="RCMV01000776">
    <property type="protein sequence ID" value="KAG3213026.1"/>
    <property type="molecule type" value="Genomic_DNA"/>
</dbReference>
<dbReference type="Proteomes" id="UP000760860">
    <property type="component" value="Unassembled WGS sequence"/>
</dbReference>
<comment type="caution">
    <text evidence="5">The sequence shown here is derived from an EMBL/GenBank/DDBJ whole genome shotgun (WGS) entry which is preliminary data.</text>
</comment>